<dbReference type="PANTHER" id="PTHR42944">
    <property type="entry name" value="ADENINE DNA GLYCOSYLASE"/>
    <property type="match status" value="1"/>
</dbReference>
<feature type="domain" description="HhH-GPD" evidence="15">
    <location>
        <begin position="59"/>
        <end position="210"/>
    </location>
</feature>
<sequence>MTEHFYSQLQVLEGEKALSHEERLRAAAGPLLSWYEQNARSLPWRDEPTPYRVWISEIMLQQTRVEAVKPYFARFMEALPQVQALAQVEDERLMKLWEGLGYYSRARNLKKAAIQIVEKYGGNLPADTDELLKLPGIGSYTAGAIASIAFGIAAPAVDGNVLRVLSRLFASREDIRKPSVKAGMEELLKPVIPRKNPGAFNQALIEIGAIVCLPSGEPRSGECPLNSLCLARRQGILKEIPFRSPVKKRRQEERTVLMIRRGNQVAIRKRPKQGLLADLYEFPNLSGWMGEEQVLQALHISKDQVEQVEKLPDSKHIFSHIEWHMKGFLIRLKPAESSWSGEKEGCFFADEQQVRGVYALPGAFSAYTRLL</sequence>
<dbReference type="InterPro" id="IPR044298">
    <property type="entry name" value="MIG/MutY"/>
</dbReference>
<dbReference type="Gene3D" id="1.10.1670.10">
    <property type="entry name" value="Helix-hairpin-Helix base-excision DNA repair enzymes (C-terminal)"/>
    <property type="match status" value="1"/>
</dbReference>
<dbReference type="AlphaFoldDB" id="A0A9D2L6M5"/>
<dbReference type="InterPro" id="IPR005760">
    <property type="entry name" value="A/G_AdeGlyc_MutY"/>
</dbReference>
<dbReference type="GO" id="GO:0034039">
    <property type="term" value="F:8-oxo-7,8-dihydroguanine DNA N-glycosylase activity"/>
    <property type="evidence" value="ECO:0007669"/>
    <property type="project" value="TreeGrafter"/>
</dbReference>
<evidence type="ECO:0000256" key="7">
    <source>
        <dbReference type="ARBA" id="ARBA00022723"/>
    </source>
</evidence>
<dbReference type="GO" id="GO:0006284">
    <property type="term" value="P:base-excision repair"/>
    <property type="evidence" value="ECO:0007669"/>
    <property type="project" value="UniProtKB-UniRule"/>
</dbReference>
<dbReference type="SUPFAM" id="SSF48150">
    <property type="entry name" value="DNA-glycosylase"/>
    <property type="match status" value="1"/>
</dbReference>
<organism evidence="16 17">
    <name type="scientific">Candidatus Enterocloster faecavium</name>
    <dbReference type="NCBI Taxonomy" id="2838560"/>
    <lineage>
        <taxon>Bacteria</taxon>
        <taxon>Bacillati</taxon>
        <taxon>Bacillota</taxon>
        <taxon>Clostridia</taxon>
        <taxon>Lachnospirales</taxon>
        <taxon>Lachnospiraceae</taxon>
        <taxon>Enterocloster</taxon>
    </lineage>
</organism>
<evidence type="ECO:0000256" key="2">
    <source>
        <dbReference type="ARBA" id="ARBA00002933"/>
    </source>
</evidence>
<dbReference type="InterPro" id="IPR003265">
    <property type="entry name" value="HhH-GPD_domain"/>
</dbReference>
<keyword evidence="7" id="KW-0479">Metal-binding</keyword>
<comment type="similarity">
    <text evidence="3 14">Belongs to the Nth/MutY family.</text>
</comment>
<dbReference type="InterPro" id="IPR023170">
    <property type="entry name" value="HhH_base_excis_C"/>
</dbReference>
<dbReference type="Gene3D" id="3.90.79.10">
    <property type="entry name" value="Nucleoside Triphosphate Pyrophosphohydrolase"/>
    <property type="match status" value="1"/>
</dbReference>
<evidence type="ECO:0000256" key="11">
    <source>
        <dbReference type="ARBA" id="ARBA00023014"/>
    </source>
</evidence>
<evidence type="ECO:0000313" key="16">
    <source>
        <dbReference type="EMBL" id="HJB06973.1"/>
    </source>
</evidence>
<proteinExistence type="inferred from homology"/>
<evidence type="ECO:0000256" key="12">
    <source>
        <dbReference type="ARBA" id="ARBA00023204"/>
    </source>
</evidence>
<dbReference type="GO" id="GO:0035485">
    <property type="term" value="F:adenine/guanine mispair binding"/>
    <property type="evidence" value="ECO:0007669"/>
    <property type="project" value="TreeGrafter"/>
</dbReference>
<dbReference type="SMART" id="SM00478">
    <property type="entry name" value="ENDO3c"/>
    <property type="match status" value="1"/>
</dbReference>
<keyword evidence="8 14" id="KW-0227">DNA damage</keyword>
<evidence type="ECO:0000256" key="4">
    <source>
        <dbReference type="ARBA" id="ARBA00012045"/>
    </source>
</evidence>
<evidence type="ECO:0000256" key="6">
    <source>
        <dbReference type="ARBA" id="ARBA00022485"/>
    </source>
</evidence>
<dbReference type="InterPro" id="IPR011257">
    <property type="entry name" value="DNA_glycosylase"/>
</dbReference>
<evidence type="ECO:0000256" key="10">
    <source>
        <dbReference type="ARBA" id="ARBA00023004"/>
    </source>
</evidence>
<dbReference type="SUPFAM" id="SSF55811">
    <property type="entry name" value="Nudix"/>
    <property type="match status" value="1"/>
</dbReference>
<dbReference type="GO" id="GO:0006298">
    <property type="term" value="P:mismatch repair"/>
    <property type="evidence" value="ECO:0007669"/>
    <property type="project" value="TreeGrafter"/>
</dbReference>
<evidence type="ECO:0000256" key="14">
    <source>
        <dbReference type="RuleBase" id="RU365096"/>
    </source>
</evidence>
<keyword evidence="10 14" id="KW-0408">Iron</keyword>
<dbReference type="InterPro" id="IPR015797">
    <property type="entry name" value="NUDIX_hydrolase-like_dom_sf"/>
</dbReference>
<dbReference type="EC" id="3.2.2.31" evidence="4 14"/>
<comment type="catalytic activity">
    <reaction evidence="1 14">
        <text>Hydrolyzes free adenine bases from 7,8-dihydro-8-oxoguanine:adenine mismatched double-stranded DNA, leaving an apurinic site.</text>
        <dbReference type="EC" id="3.2.2.31"/>
    </reaction>
</comment>
<dbReference type="EMBL" id="DWYS01000047">
    <property type="protein sequence ID" value="HJB06973.1"/>
    <property type="molecule type" value="Genomic_DNA"/>
</dbReference>
<keyword evidence="9" id="KW-0378">Hydrolase</keyword>
<dbReference type="Gene3D" id="1.10.340.30">
    <property type="entry name" value="Hypothetical protein, domain 2"/>
    <property type="match status" value="1"/>
</dbReference>
<comment type="caution">
    <text evidence="16">The sequence shown here is derived from an EMBL/GenBank/DDBJ whole genome shotgun (WGS) entry which is preliminary data.</text>
</comment>
<evidence type="ECO:0000256" key="3">
    <source>
        <dbReference type="ARBA" id="ARBA00008343"/>
    </source>
</evidence>
<evidence type="ECO:0000256" key="13">
    <source>
        <dbReference type="ARBA" id="ARBA00023295"/>
    </source>
</evidence>
<evidence type="ECO:0000256" key="8">
    <source>
        <dbReference type="ARBA" id="ARBA00022763"/>
    </source>
</evidence>
<dbReference type="FunFam" id="1.10.340.30:FF:000002">
    <property type="entry name" value="Adenine DNA glycosylase"/>
    <property type="match status" value="1"/>
</dbReference>
<protein>
    <recommendedName>
        <fullName evidence="5 14">Adenine DNA glycosylase</fullName>
        <ecNumber evidence="4 14">3.2.2.31</ecNumber>
    </recommendedName>
</protein>
<reference evidence="16" key="1">
    <citation type="journal article" date="2021" name="PeerJ">
        <title>Extensive microbial diversity within the chicken gut microbiome revealed by metagenomics and culture.</title>
        <authorList>
            <person name="Gilroy R."/>
            <person name="Ravi A."/>
            <person name="Getino M."/>
            <person name="Pursley I."/>
            <person name="Horton D.L."/>
            <person name="Alikhan N.F."/>
            <person name="Baker D."/>
            <person name="Gharbi K."/>
            <person name="Hall N."/>
            <person name="Watson M."/>
            <person name="Adriaenssens E.M."/>
            <person name="Foster-Nyarko E."/>
            <person name="Jarju S."/>
            <person name="Secka A."/>
            <person name="Antonio M."/>
            <person name="Oren A."/>
            <person name="Chaudhuri R.R."/>
            <person name="La Ragione R."/>
            <person name="Hildebrand F."/>
            <person name="Pallen M.J."/>
        </authorList>
    </citation>
    <scope>NUCLEOTIDE SEQUENCE</scope>
    <source>
        <strain evidence="16">CHK188-4685</strain>
    </source>
</reference>
<dbReference type="Pfam" id="PF00633">
    <property type="entry name" value="HHH"/>
    <property type="match status" value="1"/>
</dbReference>
<dbReference type="PANTHER" id="PTHR42944:SF1">
    <property type="entry name" value="ADENINE DNA GLYCOSYLASE"/>
    <property type="match status" value="1"/>
</dbReference>
<keyword evidence="12" id="KW-0234">DNA repair</keyword>
<keyword evidence="13 14" id="KW-0326">Glycosidase</keyword>
<dbReference type="NCBIfam" id="TIGR01084">
    <property type="entry name" value="mutY"/>
    <property type="match status" value="1"/>
</dbReference>
<name>A0A9D2L6M5_9FIRM</name>
<dbReference type="InterPro" id="IPR004036">
    <property type="entry name" value="Endonuclease-III-like_CS2"/>
</dbReference>
<dbReference type="CDD" id="cd03431">
    <property type="entry name" value="NUDIX_DNA_Glycosylase_C-MutY"/>
    <property type="match status" value="1"/>
</dbReference>
<evidence type="ECO:0000256" key="9">
    <source>
        <dbReference type="ARBA" id="ARBA00022801"/>
    </source>
</evidence>
<dbReference type="CDD" id="cd00056">
    <property type="entry name" value="ENDO3c"/>
    <property type="match status" value="1"/>
</dbReference>
<dbReference type="Pfam" id="PF14815">
    <property type="entry name" value="NUDIX_4"/>
    <property type="match status" value="1"/>
</dbReference>
<reference evidence="16" key="2">
    <citation type="submission" date="2021-04" db="EMBL/GenBank/DDBJ databases">
        <authorList>
            <person name="Gilroy R."/>
        </authorList>
    </citation>
    <scope>NUCLEOTIDE SEQUENCE</scope>
    <source>
        <strain evidence="16">CHK188-4685</strain>
    </source>
</reference>
<dbReference type="PROSITE" id="PS01155">
    <property type="entry name" value="ENDONUCLEASE_III_2"/>
    <property type="match status" value="1"/>
</dbReference>
<comment type="cofactor">
    <cofactor evidence="14">
        <name>[4Fe-4S] cluster</name>
        <dbReference type="ChEBI" id="CHEBI:49883"/>
    </cofactor>
    <text evidence="14">Binds 1 [4Fe-4S] cluster.</text>
</comment>
<comment type="function">
    <text evidence="2">Adenine glycosylase active on G-A mispairs. MutY also corrects error-prone DNA synthesis past GO lesions which are due to the oxidatively damaged form of guanine: 7,8-dihydro-8-oxoguanine (8-oxo-dGTP).</text>
</comment>
<dbReference type="GO" id="GO:0046872">
    <property type="term" value="F:metal ion binding"/>
    <property type="evidence" value="ECO:0007669"/>
    <property type="project" value="UniProtKB-UniRule"/>
</dbReference>
<dbReference type="Proteomes" id="UP000886804">
    <property type="component" value="Unassembled WGS sequence"/>
</dbReference>
<keyword evidence="11" id="KW-0411">Iron-sulfur</keyword>
<dbReference type="InterPro" id="IPR000445">
    <property type="entry name" value="HhH_motif"/>
</dbReference>
<keyword evidence="6" id="KW-0004">4Fe-4S</keyword>
<evidence type="ECO:0000256" key="5">
    <source>
        <dbReference type="ARBA" id="ARBA00022023"/>
    </source>
</evidence>
<dbReference type="GO" id="GO:0032357">
    <property type="term" value="F:oxidized purine DNA binding"/>
    <property type="evidence" value="ECO:0007669"/>
    <property type="project" value="TreeGrafter"/>
</dbReference>
<dbReference type="InterPro" id="IPR029119">
    <property type="entry name" value="MutY_C"/>
</dbReference>
<evidence type="ECO:0000256" key="1">
    <source>
        <dbReference type="ARBA" id="ARBA00000843"/>
    </source>
</evidence>
<evidence type="ECO:0000313" key="17">
    <source>
        <dbReference type="Proteomes" id="UP000886804"/>
    </source>
</evidence>
<dbReference type="GO" id="GO:0000701">
    <property type="term" value="F:purine-specific mismatch base pair DNA N-glycosylase activity"/>
    <property type="evidence" value="ECO:0007669"/>
    <property type="project" value="UniProtKB-EC"/>
</dbReference>
<gene>
    <name evidence="16" type="primary">mutY</name>
    <name evidence="16" type="ORF">H9716_03830</name>
</gene>
<evidence type="ECO:0000259" key="15">
    <source>
        <dbReference type="SMART" id="SM00478"/>
    </source>
</evidence>
<accession>A0A9D2L6M5</accession>
<dbReference type="Pfam" id="PF00730">
    <property type="entry name" value="HhH-GPD"/>
    <property type="match status" value="1"/>
</dbReference>
<dbReference type="GO" id="GO:0051539">
    <property type="term" value="F:4 iron, 4 sulfur cluster binding"/>
    <property type="evidence" value="ECO:0007669"/>
    <property type="project" value="UniProtKB-UniRule"/>
</dbReference>